<comment type="caution">
    <text evidence="1">The sequence shown here is derived from an EMBL/GenBank/DDBJ whole genome shotgun (WGS) entry which is preliminary data.</text>
</comment>
<reference evidence="1" key="1">
    <citation type="submission" date="2020-04" db="EMBL/GenBank/DDBJ databases">
        <authorList>
            <person name="Sombolestani A."/>
        </authorList>
    </citation>
    <scope>NUCLEOTIDE SEQUENCE</scope>
    <source>
        <strain evidence="1">LMG 1745</strain>
    </source>
</reference>
<evidence type="ECO:0000313" key="1">
    <source>
        <dbReference type="EMBL" id="MBF0889568.1"/>
    </source>
</evidence>
<dbReference type="Proteomes" id="UP000662701">
    <property type="component" value="Unassembled WGS sequence"/>
</dbReference>
<keyword evidence="2" id="KW-1185">Reference proteome</keyword>
<name>A0ABR9YYE9_9PROT</name>
<feature type="non-terminal residue" evidence="1">
    <location>
        <position position="1"/>
    </location>
</feature>
<reference evidence="1" key="2">
    <citation type="submission" date="2020-11" db="EMBL/GenBank/DDBJ databases">
        <title>Description of novel Gluconobacter species.</title>
        <authorList>
            <person name="Cleenwerck I."/>
            <person name="Cnockaert M."/>
            <person name="Borremans W."/>
            <person name="Wieme A.D."/>
            <person name="De Vuyst L."/>
            <person name="Vandamme P."/>
        </authorList>
    </citation>
    <scope>NUCLEOTIDE SEQUENCE</scope>
    <source>
        <strain evidence="1">LMG 1745</strain>
    </source>
</reference>
<proteinExistence type="predicted"/>
<evidence type="ECO:0000313" key="2">
    <source>
        <dbReference type="Proteomes" id="UP000662701"/>
    </source>
</evidence>
<gene>
    <name evidence="1" type="ORF">HKD19_13575</name>
</gene>
<organism evidence="1 2">
    <name type="scientific">Gluconobacter cadivus</name>
    <dbReference type="NCBI Taxonomy" id="2728101"/>
    <lineage>
        <taxon>Bacteria</taxon>
        <taxon>Pseudomonadati</taxon>
        <taxon>Pseudomonadota</taxon>
        <taxon>Alphaproteobacteria</taxon>
        <taxon>Acetobacterales</taxon>
        <taxon>Acetobacteraceae</taxon>
        <taxon>Gluconobacter</taxon>
    </lineage>
</organism>
<sequence>VWVDYAGGHFTFAFASKNVYQAALDLTLDSAKFTVPVELIGFPKATILGLTGSEEGMIINDSDDHVPVIYENGKWYPIQLGAALQ</sequence>
<dbReference type="EMBL" id="JABCQH010000016">
    <property type="protein sequence ID" value="MBF0889568.1"/>
    <property type="molecule type" value="Genomic_DNA"/>
</dbReference>
<protein>
    <submittedName>
        <fullName evidence="1">Uncharacterized protein</fullName>
    </submittedName>
</protein>
<accession>A0ABR9YYE9</accession>